<organism evidence="2 3">
    <name type="scientific">Streptomyces flavalbus</name>
    <dbReference type="NCBI Taxonomy" id="2665155"/>
    <lineage>
        <taxon>Bacteria</taxon>
        <taxon>Bacillati</taxon>
        <taxon>Actinomycetota</taxon>
        <taxon>Actinomycetes</taxon>
        <taxon>Kitasatosporales</taxon>
        <taxon>Streptomycetaceae</taxon>
        <taxon>Streptomyces</taxon>
    </lineage>
</organism>
<evidence type="ECO:0000259" key="1">
    <source>
        <dbReference type="Pfam" id="PF14062"/>
    </source>
</evidence>
<keyword evidence="3" id="KW-1185">Reference proteome</keyword>
<proteinExistence type="predicted"/>
<dbReference type="InterPro" id="IPR025349">
    <property type="entry name" value="DUF4253"/>
</dbReference>
<feature type="domain" description="DUF4253" evidence="1">
    <location>
        <begin position="160"/>
        <end position="270"/>
    </location>
</feature>
<gene>
    <name evidence="2" type="ORF">ACFQZ6_35120</name>
</gene>
<evidence type="ECO:0000313" key="3">
    <source>
        <dbReference type="Proteomes" id="UP001597023"/>
    </source>
</evidence>
<protein>
    <submittedName>
        <fullName evidence="2">DUF4253 domain-containing protein</fullName>
    </submittedName>
</protein>
<reference evidence="3" key="1">
    <citation type="journal article" date="2019" name="Int. J. Syst. Evol. Microbiol.">
        <title>The Global Catalogue of Microorganisms (GCM) 10K type strain sequencing project: providing services to taxonomists for standard genome sequencing and annotation.</title>
        <authorList>
            <consortium name="The Broad Institute Genomics Platform"/>
            <consortium name="The Broad Institute Genome Sequencing Center for Infectious Disease"/>
            <person name="Wu L."/>
            <person name="Ma J."/>
        </authorList>
    </citation>
    <scope>NUCLEOTIDE SEQUENCE [LARGE SCALE GENOMIC DNA]</scope>
    <source>
        <strain evidence="3">CGMCC 4.7400</strain>
    </source>
</reference>
<dbReference type="EMBL" id="JBHTEB010000001">
    <property type="protein sequence ID" value="MFD0319357.1"/>
    <property type="molecule type" value="Genomic_DNA"/>
</dbReference>
<evidence type="ECO:0000313" key="2">
    <source>
        <dbReference type="EMBL" id="MFD0319357.1"/>
    </source>
</evidence>
<comment type="caution">
    <text evidence="2">The sequence shown here is derived from an EMBL/GenBank/DDBJ whole genome shotgun (WGS) entry which is preliminary data.</text>
</comment>
<accession>A0ABW2WLX9</accession>
<dbReference type="Pfam" id="PF14062">
    <property type="entry name" value="DUF4253"/>
    <property type="match status" value="1"/>
</dbReference>
<dbReference type="RefSeq" id="WP_381617864.1">
    <property type="nucleotide sequence ID" value="NZ_JBHTEB010000001.1"/>
</dbReference>
<sequence>MTPELLASLTVPLPEGRMITSDEGSGAVQPLWLSDSPATTELWVRLLAEQSTSGLWPLLLDAHDPCNAEFRPWASGELFPERMTSPHAHAPAELLAQWWSAHAKIDEDDDPLAPDERLAVTVPFGQTWPGPAVSPELVTSADEMASEYAQLFIDQHPHARLGLVAASCGADALTTVGWNGPANYDNDTAKFSAVVRDWERRFGVRVVAAGLDTLHLSVAAPPKNTQNALRVAAEHFAFCPDNIWQGSHPYTLAAYAERLVGMNNWDFWWD</sequence>
<name>A0ABW2WLX9_9ACTN</name>
<dbReference type="Proteomes" id="UP001597023">
    <property type="component" value="Unassembled WGS sequence"/>
</dbReference>